<accession>W2CYH7</accession>
<evidence type="ECO:0000313" key="4">
    <source>
        <dbReference type="Proteomes" id="UP000034980"/>
    </source>
</evidence>
<name>W2CYH7_9BACT</name>
<keyword evidence="1" id="KW-1133">Transmembrane helix</keyword>
<evidence type="ECO:0000313" key="3">
    <source>
        <dbReference type="EMBL" id="ETK11472.1"/>
    </source>
</evidence>
<keyword evidence="1" id="KW-0812">Transmembrane</keyword>
<sequence>MQSSAGLGLQIGFWCNPWHVLGFKTVFGAILGTFWASKRFLVQSLARFGLQNGFWCNPWHVLGSQPVFGAILGTFWASKRFLVKSEAHFGWLFGCLDIEQSNN</sequence>
<proteinExistence type="predicted"/>
<dbReference type="EMBL" id="AYYF01001550">
    <property type="protein sequence ID" value="ETK11459.1"/>
    <property type="molecule type" value="Genomic_DNA"/>
</dbReference>
<dbReference type="EMBL" id="AYYF01001549">
    <property type="protein sequence ID" value="ETK11472.1"/>
    <property type="molecule type" value="Genomic_DNA"/>
</dbReference>
<reference evidence="3 4" key="1">
    <citation type="submission" date="2013-11" db="EMBL/GenBank/DDBJ databases">
        <title>Single cell genomics of uncultured Tannerella BU063 (oral taxon 286).</title>
        <authorList>
            <person name="Beall C.J."/>
            <person name="Campbell A.G."/>
            <person name="Griffen A.L."/>
            <person name="Podar M."/>
            <person name="Leys E.J."/>
        </authorList>
    </citation>
    <scope>NUCLEOTIDE SEQUENCE [LARGE SCALE GENOMIC DNA]</scope>
    <source>
        <strain evidence="3">Cell 8/11</strain>
    </source>
</reference>
<evidence type="ECO:0000313" key="2">
    <source>
        <dbReference type="EMBL" id="ETK11459.1"/>
    </source>
</evidence>
<organism evidence="3 4">
    <name type="scientific">Tannerella sp. oral taxon BU063 isolate Cell 8/11</name>
    <dbReference type="NCBI Taxonomy" id="1411915"/>
    <lineage>
        <taxon>Bacteria</taxon>
        <taxon>Pseudomonadati</taxon>
        <taxon>Bacteroidota</taxon>
        <taxon>Bacteroidia</taxon>
        <taxon>Bacteroidales</taxon>
        <taxon>Tannerellaceae</taxon>
        <taxon>Tannerella</taxon>
    </lineage>
</organism>
<dbReference type="AlphaFoldDB" id="W2CYH7"/>
<comment type="caution">
    <text evidence="3">The sequence shown here is derived from an EMBL/GenBank/DDBJ whole genome shotgun (WGS) entry which is preliminary data.</text>
</comment>
<gene>
    <name evidence="3" type="ORF">T235_15180</name>
    <name evidence="2" type="ORF">T235_15245</name>
</gene>
<dbReference type="Proteomes" id="UP000034980">
    <property type="component" value="Unassembled WGS sequence"/>
</dbReference>
<protein>
    <submittedName>
        <fullName evidence="3">Uncharacterized protein</fullName>
    </submittedName>
</protein>
<evidence type="ECO:0000256" key="1">
    <source>
        <dbReference type="SAM" id="Phobius"/>
    </source>
</evidence>
<feature type="transmembrane region" description="Helical" evidence="1">
    <location>
        <begin position="20"/>
        <end position="37"/>
    </location>
</feature>
<keyword evidence="1" id="KW-0472">Membrane</keyword>